<dbReference type="RefSeq" id="WP_198884489.1">
    <property type="nucleotide sequence ID" value="NZ_JAEKJA010000032.1"/>
</dbReference>
<keyword evidence="2" id="KW-0119">Carbohydrate metabolism</keyword>
<gene>
    <name evidence="4" type="ORF">JCR33_22975</name>
</gene>
<evidence type="ECO:0000313" key="4">
    <source>
        <dbReference type="EMBL" id="MBJ3778583.1"/>
    </source>
</evidence>
<reference evidence="4" key="1">
    <citation type="submission" date="2020-12" db="EMBL/GenBank/DDBJ databases">
        <title>Bacterial taxonomy.</title>
        <authorList>
            <person name="Pan X."/>
        </authorList>
    </citation>
    <scope>NUCLEOTIDE SEQUENCE</scope>
    <source>
        <strain evidence="4">B2012</strain>
    </source>
</reference>
<dbReference type="Pfam" id="PF01370">
    <property type="entry name" value="Epimerase"/>
    <property type="match status" value="1"/>
</dbReference>
<dbReference type="GO" id="GO:0016491">
    <property type="term" value="F:oxidoreductase activity"/>
    <property type="evidence" value="ECO:0007669"/>
    <property type="project" value="InterPro"/>
</dbReference>
<keyword evidence="5" id="KW-1185">Reference proteome</keyword>
<dbReference type="PANTHER" id="PTHR43103:SF3">
    <property type="entry name" value="ADP-L-GLYCERO-D-MANNO-HEPTOSE-6-EPIMERASE"/>
    <property type="match status" value="1"/>
</dbReference>
<dbReference type="SUPFAM" id="SSF51735">
    <property type="entry name" value="NAD(P)-binding Rossmann-fold domains"/>
    <property type="match status" value="1"/>
</dbReference>
<dbReference type="Gene3D" id="3.40.50.720">
    <property type="entry name" value="NAD(P)-binding Rossmann-like Domain"/>
    <property type="match status" value="1"/>
</dbReference>
<dbReference type="NCBIfam" id="NF043036">
    <property type="entry name" value="ErythonDh"/>
    <property type="match status" value="1"/>
</dbReference>
<accession>A0A934IU06</accession>
<dbReference type="PANTHER" id="PTHR43103">
    <property type="entry name" value="NUCLEOSIDE-DIPHOSPHATE-SUGAR EPIMERASE"/>
    <property type="match status" value="1"/>
</dbReference>
<name>A0A934IU06_9HYPH</name>
<dbReference type="InterPro" id="IPR050005">
    <property type="entry name" value="DenD"/>
</dbReference>
<feature type="domain" description="NAD-dependent epimerase/dehydratase" evidence="3">
    <location>
        <begin position="3"/>
        <end position="202"/>
    </location>
</feature>
<dbReference type="EMBL" id="JAEKJA010000032">
    <property type="protein sequence ID" value="MBJ3778583.1"/>
    <property type="molecule type" value="Genomic_DNA"/>
</dbReference>
<evidence type="ECO:0000313" key="5">
    <source>
        <dbReference type="Proteomes" id="UP000609531"/>
    </source>
</evidence>
<organism evidence="4 5">
    <name type="scientific">Acuticoccus mangrovi</name>
    <dbReference type="NCBI Taxonomy" id="2796142"/>
    <lineage>
        <taxon>Bacteria</taxon>
        <taxon>Pseudomonadati</taxon>
        <taxon>Pseudomonadota</taxon>
        <taxon>Alphaproteobacteria</taxon>
        <taxon>Hyphomicrobiales</taxon>
        <taxon>Amorphaceae</taxon>
        <taxon>Acuticoccus</taxon>
    </lineage>
</organism>
<protein>
    <submittedName>
        <fullName evidence="4">NAD-dependent epimerase/dehydratase family protein</fullName>
    </submittedName>
</protein>
<dbReference type="InterPro" id="IPR001509">
    <property type="entry name" value="Epimerase_deHydtase"/>
</dbReference>
<proteinExistence type="predicted"/>
<dbReference type="AlphaFoldDB" id="A0A934IU06"/>
<dbReference type="InterPro" id="IPR036291">
    <property type="entry name" value="NAD(P)-bd_dom_sf"/>
</dbReference>
<keyword evidence="1" id="KW-0521">NADP</keyword>
<comment type="caution">
    <text evidence="4">The sequence shown here is derived from an EMBL/GenBank/DDBJ whole genome shotgun (WGS) entry which is preliminary data.</text>
</comment>
<evidence type="ECO:0000256" key="2">
    <source>
        <dbReference type="ARBA" id="ARBA00023277"/>
    </source>
</evidence>
<sequence>MRVLIIGGGGFLGQKIARSLAASGTLRGEPITAMDLADLAAPPPMDAPFEVACHAVDISDATAVSALFSSRPDVIFHLAAIVSGQAEAEFDLGMNVNLFGSIHVFEAARALGTNPVVVFTSSCAVYGGEIPEKIEDYTQLNPQTSYGAQKAAAELLITDYSRKGFLDGRAPRLPTVTIRPGKANAAASSFMSSIFREPLQGEEAVCPVDPDYALWYASPRVTVANLIRCAEIPAASFGENRGFALPGRVGTIGEMIEAMRKVAGDEPVSRIRWEKDQRILDIVTGWRPHINPVKARALGLAADASFEDNVRYFLEDDIRR</sequence>
<evidence type="ECO:0000259" key="3">
    <source>
        <dbReference type="Pfam" id="PF01370"/>
    </source>
</evidence>
<evidence type="ECO:0000256" key="1">
    <source>
        <dbReference type="ARBA" id="ARBA00022857"/>
    </source>
</evidence>
<dbReference type="Proteomes" id="UP000609531">
    <property type="component" value="Unassembled WGS sequence"/>
</dbReference>
<dbReference type="Gene3D" id="3.90.25.10">
    <property type="entry name" value="UDP-galactose 4-epimerase, domain 1"/>
    <property type="match status" value="1"/>
</dbReference>